<proteinExistence type="predicted"/>
<evidence type="ECO:0000313" key="3">
    <source>
        <dbReference type="Proteomes" id="UP000094569"/>
    </source>
</evidence>
<keyword evidence="1" id="KW-0732">Signal</keyword>
<dbReference type="VEuPathDB" id="FungiDB:SI65_03283"/>
<dbReference type="PANTHER" id="PTHR42047:SF1">
    <property type="entry name" value="PROTEIN, PUTATIVE (AFU_ORTHOLOGUE AFUA_6G03560)-RELATED"/>
    <property type="match status" value="1"/>
</dbReference>
<keyword evidence="3" id="KW-1185">Reference proteome</keyword>
<name>A0A1E3BGY8_ASPCR</name>
<dbReference type="EMBL" id="JXNT01000003">
    <property type="protein sequence ID" value="ODM20230.1"/>
    <property type="molecule type" value="Genomic_DNA"/>
</dbReference>
<feature type="signal peptide" evidence="1">
    <location>
        <begin position="1"/>
        <end position="15"/>
    </location>
</feature>
<protein>
    <submittedName>
        <fullName evidence="2">Uncharacterized protein</fullName>
    </submittedName>
</protein>
<dbReference type="STRING" id="573508.A0A1E3BGY8"/>
<dbReference type="Proteomes" id="UP000094569">
    <property type="component" value="Unassembled WGS sequence"/>
</dbReference>
<comment type="caution">
    <text evidence="2">The sequence shown here is derived from an EMBL/GenBank/DDBJ whole genome shotgun (WGS) entry which is preliminary data.</text>
</comment>
<sequence>MKFLAALSLFSLASAFPLEKRQSDDAPFTLNLRWSNSPLSGPINANGSQFWHGKDTASFCPENIPGCKTVNTTSFVGRDGQLFLNTGVPGGQQVYVSPTGLLTYTVPHSANIPEGSLTDLEVFSTNNFINPFLTFHLCSVDPEDTQWHIVLEYTNATTGSIINSGYTENNACTRVSLEAVPYKGDTAWEYS</sequence>
<organism evidence="2 3">
    <name type="scientific">Aspergillus cristatus</name>
    <name type="common">Chinese Fuzhuan brick tea-fermentation fungus</name>
    <name type="synonym">Eurotium cristatum</name>
    <dbReference type="NCBI Taxonomy" id="573508"/>
    <lineage>
        <taxon>Eukaryota</taxon>
        <taxon>Fungi</taxon>
        <taxon>Dikarya</taxon>
        <taxon>Ascomycota</taxon>
        <taxon>Pezizomycotina</taxon>
        <taxon>Eurotiomycetes</taxon>
        <taxon>Eurotiomycetidae</taxon>
        <taxon>Eurotiales</taxon>
        <taxon>Aspergillaceae</taxon>
        <taxon>Aspergillus</taxon>
        <taxon>Aspergillus subgen. Aspergillus</taxon>
    </lineage>
</organism>
<dbReference type="InterPro" id="IPR052820">
    <property type="entry name" value="PhiA_domain"/>
</dbReference>
<gene>
    <name evidence="2" type="ORF">SI65_03283</name>
</gene>
<reference evidence="2 3" key="1">
    <citation type="journal article" date="2016" name="BMC Genomics">
        <title>Comparative genomic and transcriptomic analyses of the Fuzhuan brick tea-fermentation fungus Aspergillus cristatus.</title>
        <authorList>
            <person name="Ge Y."/>
            <person name="Wang Y."/>
            <person name="Liu Y."/>
            <person name="Tan Y."/>
            <person name="Ren X."/>
            <person name="Zhang X."/>
            <person name="Hyde K.D."/>
            <person name="Liu Y."/>
            <person name="Liu Z."/>
        </authorList>
    </citation>
    <scope>NUCLEOTIDE SEQUENCE [LARGE SCALE GENOMIC DNA]</scope>
    <source>
        <strain evidence="2 3">GZAAS20.1005</strain>
    </source>
</reference>
<dbReference type="AlphaFoldDB" id="A0A1E3BGY8"/>
<feature type="chain" id="PRO_5013040236" evidence="1">
    <location>
        <begin position="16"/>
        <end position="191"/>
    </location>
</feature>
<dbReference type="PANTHER" id="PTHR42047">
    <property type="entry name" value="PROTEIN, PUTATIVE (AFU_ORTHOLOGUE AFUA_6G03560)-RELATED"/>
    <property type="match status" value="1"/>
</dbReference>
<evidence type="ECO:0000256" key="1">
    <source>
        <dbReference type="SAM" id="SignalP"/>
    </source>
</evidence>
<accession>A0A1E3BGY8</accession>
<evidence type="ECO:0000313" key="2">
    <source>
        <dbReference type="EMBL" id="ODM20230.1"/>
    </source>
</evidence>
<dbReference type="OrthoDB" id="5430620at2759"/>